<feature type="chain" id="PRO_5038742739" evidence="1">
    <location>
        <begin position="30"/>
        <end position="448"/>
    </location>
</feature>
<reference evidence="2 3" key="1">
    <citation type="submission" date="2019-06" db="EMBL/GenBank/DDBJ databases">
        <title>Sequencing the genomes of 1000 actinobacteria strains.</title>
        <authorList>
            <person name="Klenk H.-P."/>
        </authorList>
    </citation>
    <scope>NUCLEOTIDE SEQUENCE [LARGE SCALE GENOMIC DNA]</scope>
    <source>
        <strain evidence="2 3">DSM 43866</strain>
    </source>
</reference>
<organism evidence="2 3">
    <name type="scientific">Actinoplanes teichomyceticus</name>
    <dbReference type="NCBI Taxonomy" id="1867"/>
    <lineage>
        <taxon>Bacteria</taxon>
        <taxon>Bacillati</taxon>
        <taxon>Actinomycetota</taxon>
        <taxon>Actinomycetes</taxon>
        <taxon>Micromonosporales</taxon>
        <taxon>Micromonosporaceae</taxon>
        <taxon>Actinoplanes</taxon>
    </lineage>
</organism>
<proteinExistence type="predicted"/>
<protein>
    <submittedName>
        <fullName evidence="2">Carbohydrate ABC transporter substrate-binding protein (CUT1 family)</fullName>
    </submittedName>
</protein>
<name>A0A561WMP2_ACTTI</name>
<dbReference type="InterPro" id="IPR006059">
    <property type="entry name" value="SBP"/>
</dbReference>
<gene>
    <name evidence="2" type="ORF">FHX34_10198</name>
</gene>
<dbReference type="PROSITE" id="PS51257">
    <property type="entry name" value="PROKAR_LIPOPROTEIN"/>
    <property type="match status" value="1"/>
</dbReference>
<dbReference type="PANTHER" id="PTHR43649:SF14">
    <property type="entry name" value="BLR3389 PROTEIN"/>
    <property type="match status" value="1"/>
</dbReference>
<dbReference type="PANTHER" id="PTHR43649">
    <property type="entry name" value="ARABINOSE-BINDING PROTEIN-RELATED"/>
    <property type="match status" value="1"/>
</dbReference>
<dbReference type="Gene3D" id="3.40.190.10">
    <property type="entry name" value="Periplasmic binding protein-like II"/>
    <property type="match status" value="3"/>
</dbReference>
<dbReference type="Proteomes" id="UP000320239">
    <property type="component" value="Unassembled WGS sequence"/>
</dbReference>
<evidence type="ECO:0000256" key="1">
    <source>
        <dbReference type="SAM" id="SignalP"/>
    </source>
</evidence>
<accession>A0A561WMP2</accession>
<keyword evidence="1" id="KW-0732">Signal</keyword>
<keyword evidence="3" id="KW-1185">Reference proteome</keyword>
<comment type="caution">
    <text evidence="2">The sequence shown here is derived from an EMBL/GenBank/DDBJ whole genome shotgun (WGS) entry which is preliminary data.</text>
</comment>
<dbReference type="Pfam" id="PF01547">
    <property type="entry name" value="SBP_bac_1"/>
    <property type="match status" value="1"/>
</dbReference>
<dbReference type="SUPFAM" id="SSF53850">
    <property type="entry name" value="Periplasmic binding protein-like II"/>
    <property type="match status" value="1"/>
</dbReference>
<dbReference type="EMBL" id="VIWY01000001">
    <property type="protein sequence ID" value="TWG25132.1"/>
    <property type="molecule type" value="Genomic_DNA"/>
</dbReference>
<dbReference type="InterPro" id="IPR050490">
    <property type="entry name" value="Bact_solute-bd_prot1"/>
</dbReference>
<sequence length="448" mass="48912">MNVRNFSLKRSLRRSVVTAVAAFSAVTMVACSSDSGAAPEKPSGPVTVKVWAWYPEFQSVVDLFNRTHTDIKIEWTNAGTGQDQYTKLQTALKAGKGAPDVVQLELQEIPTFQLTKHLVDLGRYGANDVKDDYVDWAWKQVSTGDHVYAIPVDAGPMAMMYRADIFAKYGLTVPKTWDEYRQQAEKLKTASGGKSFITDFGANDGGFMTGLMWQAGAQPYTYDVANPSNIGVNVNSAEAKKVIEYWEGMTGAGLADTTAFHTTDFYNGLGTEKYATYLAAGWGPGYIQANAAKSSGKWKVAPLPQWTAGANAQGDWGGSSFAVTDQAKYPDVAAKAAMEIFGAKNTEAWKIGIDKAFLFPTATPVLESDAFMKKEYDFFGGQKVNEVFVPAYKAIGPFSWSPFNSYNFSQLTTGLNQAIEKKTSWTAALDTAQANIRTYATQQGFKVQ</sequence>
<dbReference type="AlphaFoldDB" id="A0A561WMP2"/>
<evidence type="ECO:0000313" key="3">
    <source>
        <dbReference type="Proteomes" id="UP000320239"/>
    </source>
</evidence>
<evidence type="ECO:0000313" key="2">
    <source>
        <dbReference type="EMBL" id="TWG25132.1"/>
    </source>
</evidence>
<feature type="signal peptide" evidence="1">
    <location>
        <begin position="1"/>
        <end position="29"/>
    </location>
</feature>